<dbReference type="InterPro" id="IPR001841">
    <property type="entry name" value="Znf_RING"/>
</dbReference>
<dbReference type="PROSITE" id="PS50119">
    <property type="entry name" value="ZF_BBOX"/>
    <property type="match status" value="1"/>
</dbReference>
<protein>
    <submittedName>
        <fullName evidence="9">Tripartite motif-containing protein 35-like</fullName>
    </submittedName>
</protein>
<dbReference type="SMART" id="SM00589">
    <property type="entry name" value="PRY"/>
    <property type="match status" value="1"/>
</dbReference>
<proteinExistence type="predicted"/>
<dbReference type="SMART" id="SM00184">
    <property type="entry name" value="RING"/>
    <property type="match status" value="1"/>
</dbReference>
<gene>
    <name evidence="9" type="primary">XNF7.L</name>
    <name evidence="9" type="ORF">AMEX_G24572</name>
</gene>
<name>A0A8T2L0B8_ASTMX</name>
<dbReference type="InterPro" id="IPR000315">
    <property type="entry name" value="Znf_B-box"/>
</dbReference>
<dbReference type="PRINTS" id="PR01407">
    <property type="entry name" value="BUTYPHLNCDUF"/>
</dbReference>
<dbReference type="InterPro" id="IPR013083">
    <property type="entry name" value="Znf_RING/FYVE/PHD"/>
</dbReference>
<dbReference type="Gene3D" id="3.30.160.60">
    <property type="entry name" value="Classic Zinc Finger"/>
    <property type="match status" value="1"/>
</dbReference>
<dbReference type="Pfam" id="PF00622">
    <property type="entry name" value="SPRY"/>
    <property type="match status" value="1"/>
</dbReference>
<dbReference type="GO" id="GO:0008270">
    <property type="term" value="F:zinc ion binding"/>
    <property type="evidence" value="ECO:0007669"/>
    <property type="project" value="UniProtKB-KW"/>
</dbReference>
<dbReference type="SUPFAM" id="SSF57845">
    <property type="entry name" value="B-box zinc-binding domain"/>
    <property type="match status" value="1"/>
</dbReference>
<evidence type="ECO:0000313" key="9">
    <source>
        <dbReference type="EMBL" id="KAG9262746.1"/>
    </source>
</evidence>
<evidence type="ECO:0000259" key="8">
    <source>
        <dbReference type="PROSITE" id="PS50188"/>
    </source>
</evidence>
<feature type="domain" description="RING-type" evidence="6">
    <location>
        <begin position="14"/>
        <end position="54"/>
    </location>
</feature>
<dbReference type="Proteomes" id="UP000752171">
    <property type="component" value="Unassembled WGS sequence"/>
</dbReference>
<dbReference type="InterPro" id="IPR006574">
    <property type="entry name" value="PRY"/>
</dbReference>
<keyword evidence="3" id="KW-0862">Zinc</keyword>
<dbReference type="InterPro" id="IPR003877">
    <property type="entry name" value="SPRY_dom"/>
</dbReference>
<dbReference type="SMART" id="SM00449">
    <property type="entry name" value="SPRY"/>
    <property type="match status" value="1"/>
</dbReference>
<dbReference type="SUPFAM" id="SSF49899">
    <property type="entry name" value="Concanavalin A-like lectins/glucanases"/>
    <property type="match status" value="1"/>
</dbReference>
<keyword evidence="5" id="KW-0175">Coiled coil</keyword>
<dbReference type="Gene3D" id="2.60.120.920">
    <property type="match status" value="1"/>
</dbReference>
<comment type="caution">
    <text evidence="9">The sequence shown here is derived from an EMBL/GenBank/DDBJ whole genome shotgun (WGS) entry which is preliminary data.</text>
</comment>
<dbReference type="Pfam" id="PF13445">
    <property type="entry name" value="zf-RING_UBOX"/>
    <property type="match status" value="1"/>
</dbReference>
<dbReference type="InterPro" id="IPR050143">
    <property type="entry name" value="TRIM/RBCC"/>
</dbReference>
<dbReference type="PROSITE" id="PS00518">
    <property type="entry name" value="ZF_RING_1"/>
    <property type="match status" value="1"/>
</dbReference>
<dbReference type="PROSITE" id="PS50188">
    <property type="entry name" value="B302_SPRY"/>
    <property type="match status" value="1"/>
</dbReference>
<dbReference type="InterPro" id="IPR027370">
    <property type="entry name" value="Znf-RING_euk"/>
</dbReference>
<evidence type="ECO:0000256" key="5">
    <source>
        <dbReference type="SAM" id="Coils"/>
    </source>
</evidence>
<evidence type="ECO:0000256" key="2">
    <source>
        <dbReference type="ARBA" id="ARBA00022771"/>
    </source>
</evidence>
<sequence>MAFSLSPLHQDLSCPICYEVYNDPVVPSCGHSFCRTCLQRSWTLSSERECPICRRRSSREDPPPDLALRKACESYLQQKKEEGSRSQDVLCFLHSEKLSMFCVDDEKLVCGKCVTQYHQNHSFCSINKAAKPHKETLQTHLTALEKKLQMFKNVREINDEVAAHIKSQYLQTEEQIKEEFEKLHQFLRTEEEVRISALRDEEEEKSQRMKRSLDELDKQIKEIRMRIKETENKLKDDASFLKVKYNLNLQYIQAQYSAPDPKPDSGALIDVAKHLQNLRYRVWERMKSYCPYYPVVLDPNTANPSLSISANLTSVSTSTEEHQLPDNPERMSGYKGVLGSEGFSSGTHSWVVDVGGSENWILGVAEESVSRKESCQAIPENGFYTIWRRENEIVAGMSDSGEKIATSPNIRRICVTFNWDKRQITFSNAENNRALYTFKHKFKKKMYPYFYNNSKNPLKLQPIQISITARI</sequence>
<evidence type="ECO:0000256" key="4">
    <source>
        <dbReference type="PROSITE-ProRule" id="PRU00024"/>
    </source>
</evidence>
<organism evidence="9 10">
    <name type="scientific">Astyanax mexicanus</name>
    <name type="common">Blind cave fish</name>
    <name type="synonym">Astyanax fasciatus mexicanus</name>
    <dbReference type="NCBI Taxonomy" id="7994"/>
    <lineage>
        <taxon>Eukaryota</taxon>
        <taxon>Metazoa</taxon>
        <taxon>Chordata</taxon>
        <taxon>Craniata</taxon>
        <taxon>Vertebrata</taxon>
        <taxon>Euteleostomi</taxon>
        <taxon>Actinopterygii</taxon>
        <taxon>Neopterygii</taxon>
        <taxon>Teleostei</taxon>
        <taxon>Ostariophysi</taxon>
        <taxon>Characiformes</taxon>
        <taxon>Characoidei</taxon>
        <taxon>Acestrorhamphidae</taxon>
        <taxon>Acestrorhamphinae</taxon>
        <taxon>Astyanax</taxon>
    </lineage>
</organism>
<reference evidence="9 10" key="1">
    <citation type="submission" date="2021-07" db="EMBL/GenBank/DDBJ databases">
        <authorList>
            <person name="Imarazene B."/>
            <person name="Zahm M."/>
            <person name="Klopp C."/>
            <person name="Cabau C."/>
            <person name="Beille S."/>
            <person name="Jouanno E."/>
            <person name="Castinel A."/>
            <person name="Lluch J."/>
            <person name="Gil L."/>
            <person name="Kuchtly C."/>
            <person name="Lopez Roques C."/>
            <person name="Donnadieu C."/>
            <person name="Parrinello H."/>
            <person name="Journot L."/>
            <person name="Du K."/>
            <person name="Schartl M."/>
            <person name="Retaux S."/>
            <person name="Guiguen Y."/>
        </authorList>
    </citation>
    <scope>NUCLEOTIDE SEQUENCE [LARGE SCALE GENOMIC DNA]</scope>
    <source>
        <strain evidence="9">Pach_M1</strain>
        <tissue evidence="9">Testis</tissue>
    </source>
</reference>
<dbReference type="EMBL" id="JAICCE010000021">
    <property type="protein sequence ID" value="KAG9262746.1"/>
    <property type="molecule type" value="Genomic_DNA"/>
</dbReference>
<feature type="domain" description="B30.2/SPRY" evidence="8">
    <location>
        <begin position="275"/>
        <end position="471"/>
    </location>
</feature>
<dbReference type="Gene3D" id="3.30.40.10">
    <property type="entry name" value="Zinc/RING finger domain, C3HC4 (zinc finger)"/>
    <property type="match status" value="1"/>
</dbReference>
<dbReference type="Pfam" id="PF00643">
    <property type="entry name" value="zf-B_box"/>
    <property type="match status" value="1"/>
</dbReference>
<dbReference type="SUPFAM" id="SSF57850">
    <property type="entry name" value="RING/U-box"/>
    <property type="match status" value="1"/>
</dbReference>
<evidence type="ECO:0000256" key="1">
    <source>
        <dbReference type="ARBA" id="ARBA00022723"/>
    </source>
</evidence>
<evidence type="ECO:0000259" key="7">
    <source>
        <dbReference type="PROSITE" id="PS50119"/>
    </source>
</evidence>
<keyword evidence="1" id="KW-0479">Metal-binding</keyword>
<dbReference type="InterPro" id="IPR013320">
    <property type="entry name" value="ConA-like_dom_sf"/>
</dbReference>
<dbReference type="InterPro" id="IPR001870">
    <property type="entry name" value="B30.2/SPRY"/>
</dbReference>
<accession>A0A8T2L0B8</accession>
<dbReference type="Pfam" id="PF13765">
    <property type="entry name" value="PRY"/>
    <property type="match status" value="1"/>
</dbReference>
<dbReference type="AlphaFoldDB" id="A0A8T2L0B8"/>
<evidence type="ECO:0000256" key="3">
    <source>
        <dbReference type="ARBA" id="ARBA00022833"/>
    </source>
</evidence>
<feature type="domain" description="B box-type" evidence="7">
    <location>
        <begin position="86"/>
        <end position="126"/>
    </location>
</feature>
<dbReference type="InterPro" id="IPR003879">
    <property type="entry name" value="Butyrophylin_SPRY"/>
</dbReference>
<evidence type="ECO:0000259" key="6">
    <source>
        <dbReference type="PROSITE" id="PS50089"/>
    </source>
</evidence>
<dbReference type="PROSITE" id="PS50089">
    <property type="entry name" value="ZF_RING_2"/>
    <property type="match status" value="1"/>
</dbReference>
<feature type="coiled-coil region" evidence="5">
    <location>
        <begin position="170"/>
        <end position="233"/>
    </location>
</feature>
<dbReference type="InterPro" id="IPR043136">
    <property type="entry name" value="B30.2/SPRY_sf"/>
</dbReference>
<keyword evidence="2 4" id="KW-0863">Zinc-finger</keyword>
<dbReference type="InterPro" id="IPR017907">
    <property type="entry name" value="Znf_RING_CS"/>
</dbReference>
<evidence type="ECO:0000313" key="10">
    <source>
        <dbReference type="Proteomes" id="UP000752171"/>
    </source>
</evidence>
<dbReference type="SMART" id="SM00336">
    <property type="entry name" value="BBOX"/>
    <property type="match status" value="1"/>
</dbReference>
<dbReference type="PANTHER" id="PTHR24103">
    <property type="entry name" value="E3 UBIQUITIN-PROTEIN LIGASE TRIM"/>
    <property type="match status" value="1"/>
</dbReference>